<sequence length="193" mass="21229">MKRKLLPFLTLMLCASSLAAQTAFSSSSSSASTSAIQADYSYTTFRQEQSENKRAQGVYFELFGTGLTYSFNYDTRFQNRQDGLGGRVGVSYYAIDGNSLFTLPVSLNYLLGKNGHYFELGAGATFISGTVDDEGEIFFIGSDKAKTVTGNLIFGYRKQPVDGGFLFRAGFAPLIAEGNFIPYWPYVSFGYSF</sequence>
<name>A0A5Q0QG99_9SPHI</name>
<dbReference type="KEGG" id="sphe:GFH32_07995"/>
<dbReference type="EMBL" id="CP045652">
    <property type="protein sequence ID" value="QGA26270.1"/>
    <property type="molecule type" value="Genomic_DNA"/>
</dbReference>
<accession>A0A5Q0QG99</accession>
<keyword evidence="3" id="KW-1185">Reference proteome</keyword>
<keyword evidence="1" id="KW-0732">Signal</keyword>
<protein>
    <recommendedName>
        <fullName evidence="4">Outer membrane beta-barrel protein</fullName>
    </recommendedName>
</protein>
<evidence type="ECO:0000313" key="3">
    <source>
        <dbReference type="Proteomes" id="UP000326921"/>
    </source>
</evidence>
<dbReference type="Proteomes" id="UP000326921">
    <property type="component" value="Chromosome"/>
</dbReference>
<evidence type="ECO:0000256" key="1">
    <source>
        <dbReference type="SAM" id="SignalP"/>
    </source>
</evidence>
<feature type="chain" id="PRO_5024786986" description="Outer membrane beta-barrel protein" evidence="1">
    <location>
        <begin position="20"/>
        <end position="193"/>
    </location>
</feature>
<proteinExistence type="predicted"/>
<evidence type="ECO:0008006" key="4">
    <source>
        <dbReference type="Google" id="ProtNLM"/>
    </source>
</evidence>
<evidence type="ECO:0000313" key="2">
    <source>
        <dbReference type="EMBL" id="QGA26270.1"/>
    </source>
</evidence>
<gene>
    <name evidence="2" type="ORF">GFH32_07995</name>
</gene>
<feature type="signal peptide" evidence="1">
    <location>
        <begin position="1"/>
        <end position="19"/>
    </location>
</feature>
<dbReference type="RefSeq" id="WP_153510956.1">
    <property type="nucleotide sequence ID" value="NZ_CP045652.1"/>
</dbReference>
<dbReference type="AlphaFoldDB" id="A0A5Q0QG99"/>
<organism evidence="2 3">
    <name type="scientific">Sphingobacterium zhuxiongii</name>
    <dbReference type="NCBI Taxonomy" id="2662364"/>
    <lineage>
        <taxon>Bacteria</taxon>
        <taxon>Pseudomonadati</taxon>
        <taxon>Bacteroidota</taxon>
        <taxon>Sphingobacteriia</taxon>
        <taxon>Sphingobacteriales</taxon>
        <taxon>Sphingobacteriaceae</taxon>
        <taxon>Sphingobacterium</taxon>
    </lineage>
</organism>
<reference evidence="2 3" key="1">
    <citation type="submission" date="2019-10" db="EMBL/GenBank/DDBJ databases">
        <authorList>
            <person name="Dong K."/>
        </authorList>
    </citation>
    <scope>NUCLEOTIDE SEQUENCE [LARGE SCALE GENOMIC DNA]</scope>
    <source>
        <strain evidence="3">dk4302</strain>
    </source>
</reference>